<protein>
    <recommendedName>
        <fullName evidence="3">Transposase domain-containing protein</fullName>
    </recommendedName>
</protein>
<dbReference type="PANTHER" id="PTHR46579">
    <property type="entry name" value="F5/8 TYPE C DOMAIN-CONTAINING PROTEIN-RELATED"/>
    <property type="match status" value="1"/>
</dbReference>
<name>A0A3M7P6M5_BRAPC</name>
<comment type="caution">
    <text evidence="1">The sequence shown here is derived from an EMBL/GenBank/DDBJ whole genome shotgun (WGS) entry which is preliminary data.</text>
</comment>
<evidence type="ECO:0000313" key="2">
    <source>
        <dbReference type="Proteomes" id="UP000276133"/>
    </source>
</evidence>
<dbReference type="STRING" id="10195.A0A3M7P6M5"/>
<evidence type="ECO:0000313" key="1">
    <source>
        <dbReference type="EMBL" id="RMZ94728.1"/>
    </source>
</evidence>
<keyword evidence="2" id="KW-1185">Reference proteome</keyword>
<dbReference type="PANTHER" id="PTHR46579:SF1">
    <property type="entry name" value="F5_8 TYPE C DOMAIN-CONTAINING PROTEIN"/>
    <property type="match status" value="1"/>
</dbReference>
<evidence type="ECO:0008006" key="3">
    <source>
        <dbReference type="Google" id="ProtNLM"/>
    </source>
</evidence>
<dbReference type="EMBL" id="REGN01012848">
    <property type="protein sequence ID" value="RMZ94728.1"/>
    <property type="molecule type" value="Genomic_DNA"/>
</dbReference>
<dbReference type="AlphaFoldDB" id="A0A3M7P6M5"/>
<dbReference type="Proteomes" id="UP000276133">
    <property type="component" value="Unassembled WGS sequence"/>
</dbReference>
<dbReference type="OrthoDB" id="10062362at2759"/>
<organism evidence="1 2">
    <name type="scientific">Brachionus plicatilis</name>
    <name type="common">Marine rotifer</name>
    <name type="synonym">Brachionus muelleri</name>
    <dbReference type="NCBI Taxonomy" id="10195"/>
    <lineage>
        <taxon>Eukaryota</taxon>
        <taxon>Metazoa</taxon>
        <taxon>Spiralia</taxon>
        <taxon>Gnathifera</taxon>
        <taxon>Rotifera</taxon>
        <taxon>Eurotatoria</taxon>
        <taxon>Monogononta</taxon>
        <taxon>Pseudotrocha</taxon>
        <taxon>Ploima</taxon>
        <taxon>Brachionidae</taxon>
        <taxon>Brachionus</taxon>
    </lineage>
</organism>
<gene>
    <name evidence="1" type="ORF">BpHYR1_017434</name>
</gene>
<proteinExistence type="predicted"/>
<sequence>MNAFLNINRPKKLKKQLFGSTEPYLEDVDINHKFQDDQESDNIIPSAKNSTQTETFSQIAYLLKSTNSQDLIDTSTSKIENENYKLNQIDLDKAFSIKLGLLSIFIDYKPTKSCMNAFIKIFRHFGGNDVPTNFDSLVTSFHEEKENLIKYDSYEYCSACDILLDKTTPIIEELKILENGLILDGRIVKVFLTNGVFDKPARAAILNTVQYNGKYGCLKCYQSGENIASSKNGTIHIYPYKNYHYDKPKRSHEKYLNDLRQSIDQNKPYRGIKGESMLNKLTFYFPIESTVIDFMHSILEGVVKSLIKYLFYPEYASRPFSLRKYFDLINDQLINIRVPSFIPRSPRSLNELPNWKANELLSFLLYFSLPLLRPVMDDQQLSHLINLVVGMEFLLKSNLDERSLDYISLLFKDFVRNMEYFYGKDSMLSGVHELIHLTEDLKNNAKNSIAVQIINSFNVLKIYDSSTKFYSLSLSFRITNYVKFKNYSYTSINYKDVKKLDFCIEYNGIFGLIHYFCFNDNDCVAVVETLSSIYLNGK</sequence>
<reference evidence="1 2" key="1">
    <citation type="journal article" date="2018" name="Sci. Rep.">
        <title>Genomic signatures of local adaptation to the degree of environmental predictability in rotifers.</title>
        <authorList>
            <person name="Franch-Gras L."/>
            <person name="Hahn C."/>
            <person name="Garcia-Roger E.M."/>
            <person name="Carmona M.J."/>
            <person name="Serra M."/>
            <person name="Gomez A."/>
        </authorList>
    </citation>
    <scope>NUCLEOTIDE SEQUENCE [LARGE SCALE GENOMIC DNA]</scope>
    <source>
        <strain evidence="1">HYR1</strain>
    </source>
</reference>
<accession>A0A3M7P6M5</accession>